<dbReference type="EMBL" id="AMQN01024225">
    <property type="status" value="NOT_ANNOTATED_CDS"/>
    <property type="molecule type" value="Genomic_DNA"/>
</dbReference>
<reference evidence="3" key="3">
    <citation type="submission" date="2015-06" db="UniProtKB">
        <authorList>
            <consortium name="EnsemblMetazoa"/>
        </authorList>
    </citation>
    <scope>IDENTIFICATION</scope>
</reference>
<gene>
    <name evidence="2" type="ORF">CAPTEDRAFT_211818</name>
</gene>
<keyword evidence="4" id="KW-1185">Reference proteome</keyword>
<reference evidence="4" key="1">
    <citation type="submission" date="2012-12" db="EMBL/GenBank/DDBJ databases">
        <authorList>
            <person name="Hellsten U."/>
            <person name="Grimwood J."/>
            <person name="Chapman J.A."/>
            <person name="Shapiro H."/>
            <person name="Aerts A."/>
            <person name="Otillar R.P."/>
            <person name="Terry A.Y."/>
            <person name="Boore J.L."/>
            <person name="Simakov O."/>
            <person name="Marletaz F."/>
            <person name="Cho S.-J."/>
            <person name="Edsinger-Gonzales E."/>
            <person name="Havlak P."/>
            <person name="Kuo D.-H."/>
            <person name="Larsson T."/>
            <person name="Lv J."/>
            <person name="Arendt D."/>
            <person name="Savage R."/>
            <person name="Osoegawa K."/>
            <person name="de Jong P."/>
            <person name="Lindberg D.R."/>
            <person name="Seaver E.C."/>
            <person name="Weisblat D.A."/>
            <person name="Putnam N.H."/>
            <person name="Grigoriev I.V."/>
            <person name="Rokhsar D.S."/>
        </authorList>
    </citation>
    <scope>NUCLEOTIDE SEQUENCE</scope>
    <source>
        <strain evidence="4">I ESC-2004</strain>
    </source>
</reference>
<evidence type="ECO:0000313" key="4">
    <source>
        <dbReference type="Proteomes" id="UP000014760"/>
    </source>
</evidence>
<organism evidence="2">
    <name type="scientific">Capitella teleta</name>
    <name type="common">Polychaete worm</name>
    <dbReference type="NCBI Taxonomy" id="283909"/>
    <lineage>
        <taxon>Eukaryota</taxon>
        <taxon>Metazoa</taxon>
        <taxon>Spiralia</taxon>
        <taxon>Lophotrochozoa</taxon>
        <taxon>Annelida</taxon>
        <taxon>Polychaeta</taxon>
        <taxon>Sedentaria</taxon>
        <taxon>Scolecida</taxon>
        <taxon>Capitellidae</taxon>
        <taxon>Capitella</taxon>
    </lineage>
</organism>
<dbReference type="AlphaFoldDB" id="R7UC85"/>
<evidence type="ECO:0008006" key="5">
    <source>
        <dbReference type="Google" id="ProtNLM"/>
    </source>
</evidence>
<evidence type="ECO:0000313" key="3">
    <source>
        <dbReference type="EnsemblMetazoa" id="CapteP211818"/>
    </source>
</evidence>
<dbReference type="InterPro" id="IPR011992">
    <property type="entry name" value="EF-hand-dom_pair"/>
</dbReference>
<sequence>MKHPVHIDTGADIDTTETNEKKLLQLYCRDKYNENKTAEAKPLHFLRRQSTLYQRMNPTTDVEMNLQEVEEALQQINGHLISEKEMQFIFQVLDLPGRRRINVKLFSAVAALSEKVVQERPKREVSQTQIESPPVMTEPPKQRRPPPSFKPKRKPRERKPAPILRARPSLSAKKEIKEFANPLDYLAKYCIIQKKSPKRKTDSSKDAKKDDKFVTHLARGDEDRGLETSRTIGLPTDLDVVNRMDKKMMQKITVFNCWVTFEPQGERANQAREANGKFCHQIQLAQLASQFRSKPAYGVYGREFWGMSYEKKLLQLYCRDKYNENKTAEAKPLHFLRRQSTLYQRMNPTTDVEMNLQEVEEALQQINGHLISEKEMQFIFQVLDLPGRRRINVKLFSAVAALSEKVVQVEYANLPHCLFLTLNKIFFSPFIKKLLNKLDFEALSVKMDRVKELFYLLDEQDDNVPTGKISAETLGVELAAGGVVGKFNREKKGIVDFLDFLIYVPLFIEIHSRIIDNPLDGDRSM</sequence>
<dbReference type="EMBL" id="AMQN01024227">
    <property type="status" value="NOT_ANNOTATED_CDS"/>
    <property type="molecule type" value="Genomic_DNA"/>
</dbReference>
<feature type="region of interest" description="Disordered" evidence="1">
    <location>
        <begin position="118"/>
        <end position="165"/>
    </location>
</feature>
<dbReference type="Proteomes" id="UP000014760">
    <property type="component" value="Unassembled WGS sequence"/>
</dbReference>
<proteinExistence type="predicted"/>
<dbReference type="OrthoDB" id="2121618at2759"/>
<dbReference type="PANTHER" id="PTHR35538:SF6">
    <property type="entry name" value="EF-HAND DOMAIN-CONTAINING PROTEIN"/>
    <property type="match status" value="1"/>
</dbReference>
<dbReference type="EnsemblMetazoa" id="CapteT211818">
    <property type="protein sequence ID" value="CapteP211818"/>
    <property type="gene ID" value="CapteG211818"/>
</dbReference>
<reference evidence="2 4" key="2">
    <citation type="journal article" date="2013" name="Nature">
        <title>Insights into bilaterian evolution from three spiralian genomes.</title>
        <authorList>
            <person name="Simakov O."/>
            <person name="Marletaz F."/>
            <person name="Cho S.J."/>
            <person name="Edsinger-Gonzales E."/>
            <person name="Havlak P."/>
            <person name="Hellsten U."/>
            <person name="Kuo D.H."/>
            <person name="Larsson T."/>
            <person name="Lv J."/>
            <person name="Arendt D."/>
            <person name="Savage R."/>
            <person name="Osoegawa K."/>
            <person name="de Jong P."/>
            <person name="Grimwood J."/>
            <person name="Chapman J.A."/>
            <person name="Shapiro H."/>
            <person name="Aerts A."/>
            <person name="Otillar R.P."/>
            <person name="Terry A.Y."/>
            <person name="Boore J.L."/>
            <person name="Grigoriev I.V."/>
            <person name="Lindberg D.R."/>
            <person name="Seaver E.C."/>
            <person name="Weisblat D.A."/>
            <person name="Putnam N.H."/>
            <person name="Rokhsar D.S."/>
        </authorList>
    </citation>
    <scope>NUCLEOTIDE SEQUENCE</scope>
    <source>
        <strain evidence="2 4">I ESC-2004</strain>
    </source>
</reference>
<dbReference type="EMBL" id="KB302705">
    <property type="protein sequence ID" value="ELU03965.1"/>
    <property type="molecule type" value="Genomic_DNA"/>
</dbReference>
<accession>R7UC85</accession>
<evidence type="ECO:0000256" key="1">
    <source>
        <dbReference type="SAM" id="MobiDB-lite"/>
    </source>
</evidence>
<dbReference type="HOGENOM" id="CLU_518999_0_0_1"/>
<dbReference type="PANTHER" id="PTHR35538">
    <property type="entry name" value="LIG_CHAN-GLU_BD DOMAIN-CONTAINING PROTEIN"/>
    <property type="match status" value="1"/>
</dbReference>
<evidence type="ECO:0000313" key="2">
    <source>
        <dbReference type="EMBL" id="ELU03965.1"/>
    </source>
</evidence>
<name>R7UC85_CAPTE</name>
<protein>
    <recommendedName>
        <fullName evidence="5">EF-hand domain-containing protein</fullName>
    </recommendedName>
</protein>
<dbReference type="EMBL" id="AMQN01024226">
    <property type="status" value="NOT_ANNOTATED_CDS"/>
    <property type="molecule type" value="Genomic_DNA"/>
</dbReference>
<dbReference type="SUPFAM" id="SSF47473">
    <property type="entry name" value="EF-hand"/>
    <property type="match status" value="1"/>
</dbReference>